<dbReference type="EMBL" id="LGCK01000010">
    <property type="protein sequence ID" value="KPL71874.1"/>
    <property type="molecule type" value="Genomic_DNA"/>
</dbReference>
<proteinExistence type="predicted"/>
<feature type="transmembrane region" description="Helical" evidence="1">
    <location>
        <begin position="288"/>
        <end position="310"/>
    </location>
</feature>
<dbReference type="AlphaFoldDB" id="A0A0N8GL95"/>
<keyword evidence="1" id="KW-0812">Transmembrane</keyword>
<evidence type="ECO:0000313" key="3">
    <source>
        <dbReference type="Proteomes" id="UP000050430"/>
    </source>
</evidence>
<keyword evidence="1" id="KW-1133">Transmembrane helix</keyword>
<reference evidence="2 3" key="1">
    <citation type="submission" date="2015-07" db="EMBL/GenBank/DDBJ databases">
        <title>Genome sequence of Leptolinea tardivitalis DSM 16556.</title>
        <authorList>
            <person name="Hemp J."/>
            <person name="Ward L.M."/>
            <person name="Pace L.A."/>
            <person name="Fischer W.W."/>
        </authorList>
    </citation>
    <scope>NUCLEOTIDE SEQUENCE [LARGE SCALE GENOMIC DNA]</scope>
    <source>
        <strain evidence="2 3">YMTK-2</strain>
    </source>
</reference>
<name>A0A0N8GL95_9CHLR</name>
<dbReference type="Proteomes" id="UP000050430">
    <property type="component" value="Unassembled WGS sequence"/>
</dbReference>
<evidence type="ECO:0000256" key="1">
    <source>
        <dbReference type="SAM" id="Phobius"/>
    </source>
</evidence>
<comment type="caution">
    <text evidence="2">The sequence shown here is derived from an EMBL/GenBank/DDBJ whole genome shotgun (WGS) entry which is preliminary data.</text>
</comment>
<organism evidence="2 3">
    <name type="scientific">Leptolinea tardivitalis</name>
    <dbReference type="NCBI Taxonomy" id="229920"/>
    <lineage>
        <taxon>Bacteria</taxon>
        <taxon>Bacillati</taxon>
        <taxon>Chloroflexota</taxon>
        <taxon>Anaerolineae</taxon>
        <taxon>Anaerolineales</taxon>
        <taxon>Anaerolineaceae</taxon>
        <taxon>Leptolinea</taxon>
    </lineage>
</organism>
<evidence type="ECO:0000313" key="2">
    <source>
        <dbReference type="EMBL" id="KPL71874.1"/>
    </source>
</evidence>
<keyword evidence="3" id="KW-1185">Reference proteome</keyword>
<dbReference type="RefSeq" id="WP_062420542.1">
    <property type="nucleotide sequence ID" value="NZ_BBYA01000002.1"/>
</dbReference>
<keyword evidence="1" id="KW-0472">Membrane</keyword>
<feature type="transmembrane region" description="Helical" evidence="1">
    <location>
        <begin position="165"/>
        <end position="184"/>
    </location>
</feature>
<sequence>MPDSYKKVCSCGSPLNYDLFTDNYICPVCNKKYILEVNGNLKQIANSGYIQSDPSFGRGESTQTRDFMECPICGKQNFRENTFRCSACGKAGICLNHQDGSSYLCINCSREKQQAYLFQMEQTRNYLQELKNISKKERLKFFKLVNEYAGKTHLKEIQSKLFKKNFLLSLISLGCLLFALLSLFKGEFFICGLSSILYVILSVISISCYYSTLSDAIDNEINRVKEIIAGNSYQIQNGAPTAVNSWASPAQFENVNSARLQQDWSIFRPNKVNAVEPPKRKSGGCATAFLYLLLFVGIIFAVSYWAGLILPGGNNSNNEPVNFSGIFNNGCKVWQDRYIIETCTVQEGGGNTKAGYRWCLCKERSNGAYLHRWVPVNCAK</sequence>
<accession>A0A0N8GL95</accession>
<gene>
    <name evidence="2" type="ORF">ADM99_10730</name>
</gene>
<dbReference type="STRING" id="229920.ADM99_10730"/>
<protein>
    <submittedName>
        <fullName evidence="2">Uncharacterized protein</fullName>
    </submittedName>
</protein>
<feature type="transmembrane region" description="Helical" evidence="1">
    <location>
        <begin position="196"/>
        <end position="213"/>
    </location>
</feature>